<evidence type="ECO:0000313" key="4">
    <source>
        <dbReference type="Proteomes" id="UP000011713"/>
    </source>
</evidence>
<dbReference type="InterPro" id="IPR001478">
    <property type="entry name" value="PDZ"/>
</dbReference>
<dbReference type="EnsemblProtists" id="HpaT805338">
    <property type="protein sequence ID" value="HpaP805338"/>
    <property type="gene ID" value="HpaG805338"/>
</dbReference>
<dbReference type="SUPFAM" id="SSF50156">
    <property type="entry name" value="PDZ domain-like"/>
    <property type="match status" value="1"/>
</dbReference>
<sequence length="788" mass="84019">MATRALVHGQIHVMLTLRDGERSFGMSLVQKTSGLGLKYTVVSSVFVNSPAYRAGVRTGGYVVRRMNEEPMGGLSVAQVASRFRNVGQARITLEVMESAVSPKKVDGTTFGGRQQVLEASGRAAQRPTASVAVNAAASSSGRAIAAPGSALAVPKRAARERPTVRLDAMPEARSLALQPRVGVAFSDAASMTSISVERGAVKMMTSNAGVKRQEELVHLDLLNKNTVPRAVQCAKAHPRLAQCDMMSVKPDATATSVDPAAKSVLSGKSSSVEGFPVCRKTLQAPVEPTKASSSAASASAVKERDKSTSAALPKSFASSGVHAAPSSALVAAAKVTTPSSAASASFPAPKPAATPGSNFTVTVRGAAIIPAAASLPSSAPTLCSTSLHRSPVVQRTATTGSKTRVPTASVVSTTNLGVRPAQAMSLAPAIGARTPKASQARTKAPVPVSSPKQVVLPVRGNTVLPIIAEPRSDTGLAGGKTTSAPKAESEIKNDREAGKEKRAVKQQQERDESDSSMNDDGDAYDYDAITSDYDSDDLPIKKSTRRTANGRCRGSTDRIRHSLTIDRLVAMGFRKEDAEASVKEIGDHLDACMVWIISKIEERQFNEDLNQASIQSEQSKHDEKKRVEKMETERLVHAKKFMAVFPTSYMVCPESTASHFKAFLQSMIDQVDGGSFLREVLTELMKLEGKSIRWYKDASRSYMLELAERLDGTLRTHDVISCCSRASASDMNSANGCEFVRKLLQEVKSLTKALFEMPTNQGGVPQVFLKCDATTKFDLEDDGFEVLE</sequence>
<dbReference type="SUPFAM" id="SSF46934">
    <property type="entry name" value="UBA-like"/>
    <property type="match status" value="1"/>
</dbReference>
<evidence type="ECO:0000313" key="3">
    <source>
        <dbReference type="EnsemblProtists" id="HpaP805338"/>
    </source>
</evidence>
<dbReference type="HOGENOM" id="CLU_367821_0_0_1"/>
<evidence type="ECO:0000259" key="2">
    <source>
        <dbReference type="SMART" id="SM00228"/>
    </source>
</evidence>
<dbReference type="Gene3D" id="2.30.42.10">
    <property type="match status" value="1"/>
</dbReference>
<protein>
    <recommendedName>
        <fullName evidence="2">PDZ domain-containing protein</fullName>
    </recommendedName>
</protein>
<feature type="compositionally biased region" description="Basic and acidic residues" evidence="1">
    <location>
        <begin position="487"/>
        <end position="510"/>
    </location>
</feature>
<dbReference type="Gene3D" id="1.10.8.10">
    <property type="entry name" value="DNA helicase RuvA subunit, C-terminal domain"/>
    <property type="match status" value="1"/>
</dbReference>
<feature type="region of interest" description="Disordered" evidence="1">
    <location>
        <begin position="467"/>
        <end position="555"/>
    </location>
</feature>
<dbReference type="InParanoid" id="M4BGB7"/>
<dbReference type="CDD" id="cd00136">
    <property type="entry name" value="PDZ_canonical"/>
    <property type="match status" value="1"/>
</dbReference>
<accession>M4BGB7</accession>
<dbReference type="Proteomes" id="UP000011713">
    <property type="component" value="Unassembled WGS sequence"/>
</dbReference>
<dbReference type="SMART" id="SM00228">
    <property type="entry name" value="PDZ"/>
    <property type="match status" value="1"/>
</dbReference>
<dbReference type="OMA" id="GKSIRWY"/>
<reference evidence="3" key="2">
    <citation type="submission" date="2015-06" db="UniProtKB">
        <authorList>
            <consortium name="EnsemblProtists"/>
        </authorList>
    </citation>
    <scope>IDENTIFICATION</scope>
    <source>
        <strain evidence="3">Emoy2</strain>
    </source>
</reference>
<dbReference type="eggNOG" id="ENOG502RYXQ">
    <property type="taxonomic scope" value="Eukaryota"/>
</dbReference>
<dbReference type="EMBL" id="JH598234">
    <property type="status" value="NOT_ANNOTATED_CDS"/>
    <property type="molecule type" value="Genomic_DNA"/>
</dbReference>
<dbReference type="VEuPathDB" id="FungiDB:HpaG805338"/>
<evidence type="ECO:0000256" key="1">
    <source>
        <dbReference type="SAM" id="MobiDB-lite"/>
    </source>
</evidence>
<reference evidence="4" key="1">
    <citation type="journal article" date="2010" name="Science">
        <title>Signatures of adaptation to obligate biotrophy in the Hyaloperonospora arabidopsidis genome.</title>
        <authorList>
            <person name="Baxter L."/>
            <person name="Tripathy S."/>
            <person name="Ishaque N."/>
            <person name="Boot N."/>
            <person name="Cabral A."/>
            <person name="Kemen E."/>
            <person name="Thines M."/>
            <person name="Ah-Fong A."/>
            <person name="Anderson R."/>
            <person name="Badejoko W."/>
            <person name="Bittner-Eddy P."/>
            <person name="Boore J.L."/>
            <person name="Chibucos M.C."/>
            <person name="Coates M."/>
            <person name="Dehal P."/>
            <person name="Delehaunty K."/>
            <person name="Dong S."/>
            <person name="Downton P."/>
            <person name="Dumas B."/>
            <person name="Fabro G."/>
            <person name="Fronick C."/>
            <person name="Fuerstenberg S.I."/>
            <person name="Fulton L."/>
            <person name="Gaulin E."/>
            <person name="Govers F."/>
            <person name="Hughes L."/>
            <person name="Humphray S."/>
            <person name="Jiang R.H."/>
            <person name="Judelson H."/>
            <person name="Kamoun S."/>
            <person name="Kyung K."/>
            <person name="Meijer H."/>
            <person name="Minx P."/>
            <person name="Morris P."/>
            <person name="Nelson J."/>
            <person name="Phuntumart V."/>
            <person name="Qutob D."/>
            <person name="Rehmany A."/>
            <person name="Rougon-Cardoso A."/>
            <person name="Ryden P."/>
            <person name="Torto-Alalibo T."/>
            <person name="Studholme D."/>
            <person name="Wang Y."/>
            <person name="Win J."/>
            <person name="Wood J."/>
            <person name="Clifton S.W."/>
            <person name="Rogers J."/>
            <person name="Van den Ackerveken G."/>
            <person name="Jones J.D."/>
            <person name="McDowell J.M."/>
            <person name="Beynon J."/>
            <person name="Tyler B.M."/>
        </authorList>
    </citation>
    <scope>NUCLEOTIDE SEQUENCE [LARGE SCALE GENOMIC DNA]</scope>
    <source>
        <strain evidence="4">Emoy2</strain>
    </source>
</reference>
<organism evidence="3 4">
    <name type="scientific">Hyaloperonospora arabidopsidis (strain Emoy2)</name>
    <name type="common">Downy mildew agent</name>
    <name type="synonym">Peronospora arabidopsidis</name>
    <dbReference type="NCBI Taxonomy" id="559515"/>
    <lineage>
        <taxon>Eukaryota</taxon>
        <taxon>Sar</taxon>
        <taxon>Stramenopiles</taxon>
        <taxon>Oomycota</taxon>
        <taxon>Peronosporomycetes</taxon>
        <taxon>Peronosporales</taxon>
        <taxon>Peronosporaceae</taxon>
        <taxon>Hyaloperonospora</taxon>
    </lineage>
</organism>
<feature type="domain" description="PDZ" evidence="2">
    <location>
        <begin position="22"/>
        <end position="99"/>
    </location>
</feature>
<dbReference type="InterPro" id="IPR009060">
    <property type="entry name" value="UBA-like_sf"/>
</dbReference>
<feature type="compositionally biased region" description="Acidic residues" evidence="1">
    <location>
        <begin position="511"/>
        <end position="525"/>
    </location>
</feature>
<name>M4BGB7_HYAAE</name>
<dbReference type="AlphaFoldDB" id="M4BGB7"/>
<proteinExistence type="predicted"/>
<keyword evidence="4" id="KW-1185">Reference proteome</keyword>
<dbReference type="InterPro" id="IPR036034">
    <property type="entry name" value="PDZ_sf"/>
</dbReference>